<reference evidence="2 3" key="3">
    <citation type="journal article" date="2013" name="Rice">
        <title>Improvement of the Oryza sativa Nipponbare reference genome using next generation sequence and optical map data.</title>
        <authorList>
            <person name="Kawahara Y."/>
            <person name="de la Bastide M."/>
            <person name="Hamilton J.P."/>
            <person name="Kanamori H."/>
            <person name="McCombie W.R."/>
            <person name="Ouyang S."/>
            <person name="Schwartz D.C."/>
            <person name="Tanaka T."/>
            <person name="Wu J."/>
            <person name="Zhou S."/>
            <person name="Childs K.L."/>
            <person name="Davidson R.M."/>
            <person name="Lin H."/>
            <person name="Quesada-Ocampo L."/>
            <person name="Vaillancourt B."/>
            <person name="Sakai H."/>
            <person name="Lee S.S."/>
            <person name="Kim J."/>
            <person name="Numa H."/>
            <person name="Itoh T."/>
            <person name="Buell C.R."/>
            <person name="Matsumoto T."/>
        </authorList>
    </citation>
    <scope>NUCLEOTIDE SEQUENCE [LARGE SCALE GENOMIC DNA]</scope>
    <source>
        <strain evidence="3">cv. Nipponbare</strain>
    </source>
</reference>
<feature type="compositionally biased region" description="Low complexity" evidence="1">
    <location>
        <begin position="24"/>
        <end position="50"/>
    </location>
</feature>
<evidence type="ECO:0000313" key="2">
    <source>
        <dbReference type="EMBL" id="BAS83406.1"/>
    </source>
</evidence>
<organism evidence="2 3">
    <name type="scientific">Oryza sativa subsp. japonica</name>
    <name type="common">Rice</name>
    <dbReference type="NCBI Taxonomy" id="39947"/>
    <lineage>
        <taxon>Eukaryota</taxon>
        <taxon>Viridiplantae</taxon>
        <taxon>Streptophyta</taxon>
        <taxon>Embryophyta</taxon>
        <taxon>Tracheophyta</taxon>
        <taxon>Spermatophyta</taxon>
        <taxon>Magnoliopsida</taxon>
        <taxon>Liliopsida</taxon>
        <taxon>Poales</taxon>
        <taxon>Poaceae</taxon>
        <taxon>BOP clade</taxon>
        <taxon>Oryzoideae</taxon>
        <taxon>Oryzeae</taxon>
        <taxon>Oryzinae</taxon>
        <taxon>Oryza</taxon>
        <taxon>Oryza sativa</taxon>
    </lineage>
</organism>
<name>A0A0P0VVU9_ORYSJ</name>
<reference evidence="2 3" key="2">
    <citation type="journal article" date="2013" name="Plant Cell Physiol.">
        <title>Rice Annotation Project Database (RAP-DB): an integrative and interactive database for rice genomics.</title>
        <authorList>
            <person name="Sakai H."/>
            <person name="Lee S.S."/>
            <person name="Tanaka T."/>
            <person name="Numa H."/>
            <person name="Kim J."/>
            <person name="Kawahara Y."/>
            <person name="Wakimoto H."/>
            <person name="Yang C.C."/>
            <person name="Iwamoto M."/>
            <person name="Abe T."/>
            <person name="Yamada Y."/>
            <person name="Muto A."/>
            <person name="Inokuchi H."/>
            <person name="Ikemura T."/>
            <person name="Matsumoto T."/>
            <person name="Sasaki T."/>
            <person name="Itoh T."/>
        </authorList>
    </citation>
    <scope>NUCLEOTIDE SEQUENCE [LARGE SCALE GENOMIC DNA]</scope>
    <source>
        <strain evidence="3">cv. Nipponbare</strain>
    </source>
</reference>
<keyword evidence="4 5" id="KW-1267">Proteomics identification</keyword>
<accession>A0A0P0VVU9</accession>
<dbReference type="AlphaFoldDB" id="A0A0P0VVU9"/>
<feature type="compositionally biased region" description="Polar residues" evidence="1">
    <location>
        <begin position="62"/>
        <end position="72"/>
    </location>
</feature>
<evidence type="ECO:0000313" key="3">
    <source>
        <dbReference type="Proteomes" id="UP000059680"/>
    </source>
</evidence>
<feature type="region of interest" description="Disordered" evidence="1">
    <location>
        <begin position="1"/>
        <end position="110"/>
    </location>
</feature>
<evidence type="ECO:0007829" key="5">
    <source>
        <dbReference type="ProteomicsDB" id="A0A0P0VVU9"/>
    </source>
</evidence>
<dbReference type="Gramene" id="Os03t0265666-00">
    <property type="protein sequence ID" value="Os03t0265666-00"/>
    <property type="gene ID" value="Os03g0265666"/>
</dbReference>
<evidence type="ECO:0000256" key="1">
    <source>
        <dbReference type="SAM" id="MobiDB-lite"/>
    </source>
</evidence>
<dbReference type="InParanoid" id="A0A0P0VVU9"/>
<dbReference type="EMBL" id="AP014959">
    <property type="protein sequence ID" value="BAS83406.1"/>
    <property type="molecule type" value="Genomic_DNA"/>
</dbReference>
<protein>
    <submittedName>
        <fullName evidence="2">Os03g0265666 protein</fullName>
    </submittedName>
</protein>
<gene>
    <name evidence="2" type="ordered locus">Os03g0265666</name>
    <name evidence="2" type="ORF">OSNPB_030265666</name>
</gene>
<dbReference type="PaxDb" id="39947-A0A0P0VVU9"/>
<feature type="compositionally biased region" description="Low complexity" evidence="1">
    <location>
        <begin position="100"/>
        <end position="110"/>
    </location>
</feature>
<keyword evidence="3" id="KW-1185">Reference proteome</keyword>
<reference evidence="3" key="1">
    <citation type="journal article" date="2005" name="Nature">
        <title>The map-based sequence of the rice genome.</title>
        <authorList>
            <consortium name="International rice genome sequencing project (IRGSP)"/>
            <person name="Matsumoto T."/>
            <person name="Wu J."/>
            <person name="Kanamori H."/>
            <person name="Katayose Y."/>
            <person name="Fujisawa M."/>
            <person name="Namiki N."/>
            <person name="Mizuno H."/>
            <person name="Yamamoto K."/>
            <person name="Antonio B.A."/>
            <person name="Baba T."/>
            <person name="Sakata K."/>
            <person name="Nagamura Y."/>
            <person name="Aoki H."/>
            <person name="Arikawa K."/>
            <person name="Arita K."/>
            <person name="Bito T."/>
            <person name="Chiden Y."/>
            <person name="Fujitsuka N."/>
            <person name="Fukunaka R."/>
            <person name="Hamada M."/>
            <person name="Harada C."/>
            <person name="Hayashi A."/>
            <person name="Hijishita S."/>
            <person name="Honda M."/>
            <person name="Hosokawa S."/>
            <person name="Ichikawa Y."/>
            <person name="Idonuma A."/>
            <person name="Iijima M."/>
            <person name="Ikeda M."/>
            <person name="Ikeno M."/>
            <person name="Ito K."/>
            <person name="Ito S."/>
            <person name="Ito T."/>
            <person name="Ito Y."/>
            <person name="Ito Y."/>
            <person name="Iwabuchi A."/>
            <person name="Kamiya K."/>
            <person name="Karasawa W."/>
            <person name="Kurita K."/>
            <person name="Katagiri S."/>
            <person name="Kikuta A."/>
            <person name="Kobayashi H."/>
            <person name="Kobayashi N."/>
            <person name="Machita K."/>
            <person name="Maehara T."/>
            <person name="Masukawa M."/>
            <person name="Mizubayashi T."/>
            <person name="Mukai Y."/>
            <person name="Nagasaki H."/>
            <person name="Nagata Y."/>
            <person name="Naito S."/>
            <person name="Nakashima M."/>
            <person name="Nakama Y."/>
            <person name="Nakamichi Y."/>
            <person name="Nakamura M."/>
            <person name="Meguro A."/>
            <person name="Negishi M."/>
            <person name="Ohta I."/>
            <person name="Ohta T."/>
            <person name="Okamoto M."/>
            <person name="Ono N."/>
            <person name="Saji S."/>
            <person name="Sakaguchi M."/>
            <person name="Sakai K."/>
            <person name="Shibata M."/>
            <person name="Shimokawa T."/>
            <person name="Song J."/>
            <person name="Takazaki Y."/>
            <person name="Terasawa K."/>
            <person name="Tsugane M."/>
            <person name="Tsuji K."/>
            <person name="Ueda S."/>
            <person name="Waki K."/>
            <person name="Yamagata H."/>
            <person name="Yamamoto M."/>
            <person name="Yamamoto S."/>
            <person name="Yamane H."/>
            <person name="Yoshiki S."/>
            <person name="Yoshihara R."/>
            <person name="Yukawa K."/>
            <person name="Zhong H."/>
            <person name="Yano M."/>
            <person name="Yuan Q."/>
            <person name="Ouyang S."/>
            <person name="Liu J."/>
            <person name="Jones K.M."/>
            <person name="Gansberger K."/>
            <person name="Moffat K."/>
            <person name="Hill J."/>
            <person name="Bera J."/>
            <person name="Fadrosh D."/>
            <person name="Jin S."/>
            <person name="Johri S."/>
            <person name="Kim M."/>
            <person name="Overton L."/>
            <person name="Reardon M."/>
            <person name="Tsitrin T."/>
            <person name="Vuong H."/>
            <person name="Weaver B."/>
            <person name="Ciecko A."/>
            <person name="Tallon L."/>
            <person name="Jackson J."/>
            <person name="Pai G."/>
            <person name="Aken S.V."/>
            <person name="Utterback T."/>
            <person name="Reidmuller S."/>
            <person name="Feldblyum T."/>
            <person name="Hsiao J."/>
            <person name="Zismann V."/>
            <person name="Iobst S."/>
            <person name="de Vazeille A.R."/>
            <person name="Buell C.R."/>
            <person name="Ying K."/>
            <person name="Li Y."/>
            <person name="Lu T."/>
            <person name="Huang Y."/>
            <person name="Zhao Q."/>
            <person name="Feng Q."/>
            <person name="Zhang L."/>
            <person name="Zhu J."/>
            <person name="Weng Q."/>
            <person name="Mu J."/>
            <person name="Lu Y."/>
            <person name="Fan D."/>
            <person name="Liu Y."/>
            <person name="Guan J."/>
            <person name="Zhang Y."/>
            <person name="Yu S."/>
            <person name="Liu X."/>
            <person name="Zhang Y."/>
            <person name="Hong G."/>
            <person name="Han B."/>
            <person name="Choisne N."/>
            <person name="Demange N."/>
            <person name="Orjeda G."/>
            <person name="Samain S."/>
            <person name="Cattolico L."/>
            <person name="Pelletier E."/>
            <person name="Couloux A."/>
            <person name="Segurens B."/>
            <person name="Wincker P."/>
            <person name="D'Hont A."/>
            <person name="Scarpelli C."/>
            <person name="Weissenbach J."/>
            <person name="Salanoubat M."/>
            <person name="Quetier F."/>
            <person name="Yu Y."/>
            <person name="Kim H.R."/>
            <person name="Rambo T."/>
            <person name="Currie J."/>
            <person name="Collura K."/>
            <person name="Luo M."/>
            <person name="Yang T."/>
            <person name="Ammiraju J.S.S."/>
            <person name="Engler F."/>
            <person name="Soderlund C."/>
            <person name="Wing R.A."/>
            <person name="Palmer L.E."/>
            <person name="de la Bastide M."/>
            <person name="Spiegel L."/>
            <person name="Nascimento L."/>
            <person name="Zutavern T."/>
            <person name="O'Shaughnessy A."/>
            <person name="Dike S."/>
            <person name="Dedhia N."/>
            <person name="Preston R."/>
            <person name="Balija V."/>
            <person name="McCombie W.R."/>
            <person name="Chow T."/>
            <person name="Chen H."/>
            <person name="Chung M."/>
            <person name="Chen C."/>
            <person name="Shaw J."/>
            <person name="Wu H."/>
            <person name="Hsiao K."/>
            <person name="Chao Y."/>
            <person name="Chu M."/>
            <person name="Cheng C."/>
            <person name="Hour A."/>
            <person name="Lee P."/>
            <person name="Lin S."/>
            <person name="Lin Y."/>
            <person name="Liou J."/>
            <person name="Liu S."/>
            <person name="Hsing Y."/>
            <person name="Raghuvanshi S."/>
            <person name="Mohanty A."/>
            <person name="Bharti A.K."/>
            <person name="Gaur A."/>
            <person name="Gupta V."/>
            <person name="Kumar D."/>
            <person name="Ravi V."/>
            <person name="Vij S."/>
            <person name="Kapur A."/>
            <person name="Khurana P."/>
            <person name="Khurana P."/>
            <person name="Khurana J.P."/>
            <person name="Tyagi A.K."/>
            <person name="Gaikwad K."/>
            <person name="Singh A."/>
            <person name="Dalal V."/>
            <person name="Srivastava S."/>
            <person name="Dixit A."/>
            <person name="Pal A.K."/>
            <person name="Ghazi I.A."/>
            <person name="Yadav M."/>
            <person name="Pandit A."/>
            <person name="Bhargava A."/>
            <person name="Sureshbabu K."/>
            <person name="Batra K."/>
            <person name="Sharma T.R."/>
            <person name="Mohapatra T."/>
            <person name="Singh N.K."/>
            <person name="Messing J."/>
            <person name="Nelson A.B."/>
            <person name="Fuks G."/>
            <person name="Kavchok S."/>
            <person name="Keizer G."/>
            <person name="Linton E."/>
            <person name="Llaca V."/>
            <person name="Song R."/>
            <person name="Tanyolac B."/>
            <person name="Young S."/>
            <person name="Ho-Il K."/>
            <person name="Hahn J.H."/>
            <person name="Sangsakoo G."/>
            <person name="Vanavichit A."/>
            <person name="de Mattos Luiz.A.T."/>
            <person name="Zimmer P.D."/>
            <person name="Malone G."/>
            <person name="Dellagostin O."/>
            <person name="de Oliveira A.C."/>
            <person name="Bevan M."/>
            <person name="Bancroft I."/>
            <person name="Minx P."/>
            <person name="Cordum H."/>
            <person name="Wilson R."/>
            <person name="Cheng Z."/>
            <person name="Jin W."/>
            <person name="Jiang J."/>
            <person name="Leong S.A."/>
            <person name="Iwama H."/>
            <person name="Gojobori T."/>
            <person name="Itoh T."/>
            <person name="Niimura Y."/>
            <person name="Fujii Y."/>
            <person name="Habara T."/>
            <person name="Sakai H."/>
            <person name="Sato Y."/>
            <person name="Wilson G."/>
            <person name="Kumar K."/>
            <person name="McCouch S."/>
            <person name="Juretic N."/>
            <person name="Hoen D."/>
            <person name="Wright S."/>
            <person name="Bruskiewich R."/>
            <person name="Bureau T."/>
            <person name="Miyao A."/>
            <person name="Hirochika H."/>
            <person name="Nishikawa T."/>
            <person name="Kadowaki K."/>
            <person name="Sugiura M."/>
            <person name="Burr B."/>
            <person name="Sasaki T."/>
        </authorList>
    </citation>
    <scope>NUCLEOTIDE SEQUENCE [LARGE SCALE GENOMIC DNA]</scope>
    <source>
        <strain evidence="3">cv. Nipponbare</strain>
    </source>
</reference>
<evidence type="ECO:0007829" key="4">
    <source>
        <dbReference type="PeptideAtlas" id="A0A0P0VVU9"/>
    </source>
</evidence>
<proteinExistence type="evidence at protein level"/>
<feature type="compositionally biased region" description="Polar residues" evidence="1">
    <location>
        <begin position="1"/>
        <end position="12"/>
    </location>
</feature>
<dbReference type="eggNOG" id="ENOG502QR0J">
    <property type="taxonomic scope" value="Eukaryota"/>
</dbReference>
<dbReference type="STRING" id="39947.A0A0P0VVU9"/>
<sequence>MASGQDSSSTTLMDLITSDPSAVPAGGASSHQQSSSSAAAAAAGGALGRPAPAPADRKSKRGTLSQIQNETISAAKALNKALPQRNRKKKASLPLPQPPAAAISAPRFQF</sequence>
<dbReference type="Proteomes" id="UP000059680">
    <property type="component" value="Chromosome 3"/>
</dbReference>